<dbReference type="Proteomes" id="UP000838100">
    <property type="component" value="Unassembled WGS sequence"/>
</dbReference>
<proteinExistence type="predicted"/>
<sequence length="173" mass="19308">MKTLNNYVIFALVIFCSGCSNLNNIETLSKQEVAESYTYQFNSSHEDVVKSVTSAINKSKWTTKLVSKTTETKRLSGDDFFLLVLAGVDAQDLSDDKEAWVSVEPPKSATKITFVQARTPANLISFGANIYATIYTDEKHIGLKLSASTSQAFEKDQLHDYLNNLHNRVESEL</sequence>
<accession>A0ABM9AIL2</accession>
<comment type="caution">
    <text evidence="1">The sequence shown here is derived from an EMBL/GenBank/DDBJ whole genome shotgun (WGS) entry which is preliminary data.</text>
</comment>
<organism evidence="1 2">
    <name type="scientific">Sinobacterium norvegicum</name>
    <dbReference type="NCBI Taxonomy" id="1641715"/>
    <lineage>
        <taxon>Bacteria</taxon>
        <taxon>Pseudomonadati</taxon>
        <taxon>Pseudomonadota</taxon>
        <taxon>Gammaproteobacteria</taxon>
        <taxon>Cellvibrionales</taxon>
        <taxon>Spongiibacteraceae</taxon>
        <taxon>Sinobacterium</taxon>
    </lineage>
</organism>
<keyword evidence="2" id="KW-1185">Reference proteome</keyword>
<name>A0ABM9AIL2_9GAMM</name>
<protein>
    <recommendedName>
        <fullName evidence="3">DUF4136 domain-containing protein</fullName>
    </recommendedName>
</protein>
<dbReference type="EMBL" id="CAKLPX010000004">
    <property type="protein sequence ID" value="CAH0993060.1"/>
    <property type="molecule type" value="Genomic_DNA"/>
</dbReference>
<evidence type="ECO:0000313" key="2">
    <source>
        <dbReference type="Proteomes" id="UP000838100"/>
    </source>
</evidence>
<evidence type="ECO:0008006" key="3">
    <source>
        <dbReference type="Google" id="ProtNLM"/>
    </source>
</evidence>
<gene>
    <name evidence="1" type="ORF">SIN8267_03199</name>
</gene>
<reference evidence="1" key="1">
    <citation type="submission" date="2021-12" db="EMBL/GenBank/DDBJ databases">
        <authorList>
            <person name="Rodrigo-Torres L."/>
            <person name="Arahal R. D."/>
            <person name="Lucena T."/>
        </authorList>
    </citation>
    <scope>NUCLEOTIDE SEQUENCE</scope>
    <source>
        <strain evidence="1">CECT 8267</strain>
    </source>
</reference>
<evidence type="ECO:0000313" key="1">
    <source>
        <dbReference type="EMBL" id="CAH0993060.1"/>
    </source>
</evidence>